<dbReference type="GO" id="GO:0045151">
    <property type="term" value="P:acetoin biosynthetic process"/>
    <property type="evidence" value="ECO:0007669"/>
    <property type="project" value="InterPro"/>
</dbReference>
<dbReference type="Pfam" id="PF03306">
    <property type="entry name" value="AAL_decarboxy"/>
    <property type="match status" value="1"/>
</dbReference>
<evidence type="ECO:0000313" key="1">
    <source>
        <dbReference type="EMBL" id="PWH82604.1"/>
    </source>
</evidence>
<sequence length="241" mass="27164">MNKSTYIIVLVIMVIAFTSCQNTHKKEVSILVKHSGALRTIMSGNIQPVISLDTLSKKKHLYALGAVDNLKGEIQIFDSKPSNSFVIDSSLQIKDSYSLKASLLVYAEVEEWDTFQIENSKTKSDLEEQIFELATNSGINTEEPFPFLLEGIIASVDWHVINWKDGDTIHNHKKHKESGLNGTLANRRVQIIGFYSTKHKAVFTHHTTNMHMHFKTDDNAIAGHIDDLSFNQTVTLKLPKK</sequence>
<evidence type="ECO:0000313" key="2">
    <source>
        <dbReference type="Proteomes" id="UP000245375"/>
    </source>
</evidence>
<protein>
    <submittedName>
        <fullName evidence="1">Decarboxylase</fullName>
    </submittedName>
</protein>
<accession>A0A2U2X4C8</accession>
<reference evidence="2" key="1">
    <citation type="submission" date="2018-05" db="EMBL/GenBank/DDBJ databases">
        <title>Algibacter marinivivus sp. nov., isolated from sample around a algae.</title>
        <authorList>
            <person name="Lu D."/>
        </authorList>
    </citation>
    <scope>NUCLEOTIDE SEQUENCE [LARGE SCALE GENOMIC DNA]</scope>
    <source>
        <strain evidence="2">ZY111</strain>
    </source>
</reference>
<organism evidence="1 2">
    <name type="scientific">Algibacter marinivivus</name>
    <dbReference type="NCBI Taxonomy" id="2100723"/>
    <lineage>
        <taxon>Bacteria</taxon>
        <taxon>Pseudomonadati</taxon>
        <taxon>Bacteroidota</taxon>
        <taxon>Flavobacteriia</taxon>
        <taxon>Flavobacteriales</taxon>
        <taxon>Flavobacteriaceae</taxon>
        <taxon>Algibacter</taxon>
    </lineage>
</organism>
<reference evidence="2" key="3">
    <citation type="submission" date="2018-05" db="EMBL/GenBank/DDBJ databases">
        <authorList>
            <person name="Lu D."/>
        </authorList>
    </citation>
    <scope>NUCLEOTIDE SEQUENCE [LARGE SCALE GENOMIC DNA]</scope>
    <source>
        <strain evidence="2">ZY111</strain>
    </source>
</reference>
<dbReference type="GO" id="GO:0047605">
    <property type="term" value="F:acetolactate decarboxylase activity"/>
    <property type="evidence" value="ECO:0007669"/>
    <property type="project" value="InterPro"/>
</dbReference>
<dbReference type="Gene3D" id="3.30.1330.80">
    <property type="entry name" value="Hypothetical protein, similar to alpha- acetolactate decarboxylase, domain 2"/>
    <property type="match status" value="1"/>
</dbReference>
<name>A0A2U2X4C8_9FLAO</name>
<keyword evidence="2" id="KW-1185">Reference proteome</keyword>
<dbReference type="OrthoDB" id="824310at2"/>
<dbReference type="EMBL" id="QFRI01000002">
    <property type="protein sequence ID" value="PWH82604.1"/>
    <property type="molecule type" value="Genomic_DNA"/>
</dbReference>
<dbReference type="Proteomes" id="UP000245375">
    <property type="component" value="Unassembled WGS sequence"/>
</dbReference>
<dbReference type="AlphaFoldDB" id="A0A2U2X4C8"/>
<proteinExistence type="predicted"/>
<reference evidence="1 2" key="2">
    <citation type="submission" date="2018-05" db="EMBL/GenBank/DDBJ databases">
        <title>Algibacter marinivivus sp. nov., isolated from sample around a algae.</title>
        <authorList>
            <person name="Zhong X."/>
        </authorList>
    </citation>
    <scope>NUCLEOTIDE SEQUENCE [LARGE SCALE GENOMIC DNA]</scope>
    <source>
        <strain evidence="1 2">ZY111</strain>
    </source>
</reference>
<dbReference type="SUPFAM" id="SSF117856">
    <property type="entry name" value="AF0104/ALDC/Ptd012-like"/>
    <property type="match status" value="1"/>
</dbReference>
<dbReference type="PROSITE" id="PS51257">
    <property type="entry name" value="PROKAR_LIPOPROTEIN"/>
    <property type="match status" value="1"/>
</dbReference>
<dbReference type="RefSeq" id="WP_069674104.1">
    <property type="nucleotide sequence ID" value="NZ_QFRI01000002.1"/>
</dbReference>
<dbReference type="UniPathway" id="UPA00626">
    <property type="reaction ID" value="UER00678"/>
</dbReference>
<comment type="caution">
    <text evidence="1">The sequence shown here is derived from an EMBL/GenBank/DDBJ whole genome shotgun (WGS) entry which is preliminary data.</text>
</comment>
<gene>
    <name evidence="1" type="ORF">DIS18_10205</name>
</gene>
<dbReference type="InterPro" id="IPR005128">
    <property type="entry name" value="Acetolactate_a_deCO2ase"/>
</dbReference>